<dbReference type="PANTHER" id="PTHR34857">
    <property type="entry name" value="SLL0384 PROTEIN"/>
    <property type="match status" value="1"/>
</dbReference>
<evidence type="ECO:0000256" key="3">
    <source>
        <dbReference type="ARBA" id="ARBA00022692"/>
    </source>
</evidence>
<evidence type="ECO:0000256" key="5">
    <source>
        <dbReference type="ARBA" id="ARBA00023136"/>
    </source>
</evidence>
<dbReference type="Pfam" id="PF02361">
    <property type="entry name" value="CbiQ"/>
    <property type="match status" value="1"/>
</dbReference>
<evidence type="ECO:0000313" key="8">
    <source>
        <dbReference type="Proteomes" id="UP000254502"/>
    </source>
</evidence>
<gene>
    <name evidence="7" type="ORF">NCTC5664_00862</name>
</gene>
<organism evidence="7 8">
    <name type="scientific">Staphylococcus aureus</name>
    <dbReference type="NCBI Taxonomy" id="1280"/>
    <lineage>
        <taxon>Bacteria</taxon>
        <taxon>Bacillati</taxon>
        <taxon>Bacillota</taxon>
        <taxon>Bacilli</taxon>
        <taxon>Bacillales</taxon>
        <taxon>Staphylococcaceae</taxon>
        <taxon>Staphylococcus</taxon>
    </lineage>
</organism>
<comment type="subcellular location">
    <subcellularLocation>
        <location evidence="1">Membrane</location>
        <topology evidence="1">Multi-pass membrane protein</topology>
    </subcellularLocation>
</comment>
<feature type="transmembrane region" description="Helical" evidence="6">
    <location>
        <begin position="219"/>
        <end position="236"/>
    </location>
</feature>
<dbReference type="InterPro" id="IPR051611">
    <property type="entry name" value="ECF_transporter_component"/>
</dbReference>
<evidence type="ECO:0000256" key="4">
    <source>
        <dbReference type="ARBA" id="ARBA00022989"/>
    </source>
</evidence>
<protein>
    <submittedName>
        <fullName evidence="7">Transmembrane component of energizing module of ECF transporter</fullName>
    </submittedName>
</protein>
<feature type="transmembrane region" description="Helical" evidence="6">
    <location>
        <begin position="94"/>
        <end position="116"/>
    </location>
</feature>
<evidence type="ECO:0000313" key="7">
    <source>
        <dbReference type="EMBL" id="SUK38502.1"/>
    </source>
</evidence>
<keyword evidence="4 6" id="KW-1133">Transmembrane helix</keyword>
<keyword evidence="2" id="KW-1003">Cell membrane</keyword>
<evidence type="ECO:0000256" key="2">
    <source>
        <dbReference type="ARBA" id="ARBA00022475"/>
    </source>
</evidence>
<name>A0A380DPW0_STAAU</name>
<dbReference type="GO" id="GO:0005886">
    <property type="term" value="C:plasma membrane"/>
    <property type="evidence" value="ECO:0007669"/>
    <property type="project" value="UniProtKB-ARBA"/>
</dbReference>
<keyword evidence="3 6" id="KW-0812">Transmembrane</keyword>
<dbReference type="Proteomes" id="UP000254502">
    <property type="component" value="Unassembled WGS sequence"/>
</dbReference>
<proteinExistence type="predicted"/>
<dbReference type="CDD" id="cd16914">
    <property type="entry name" value="EcfT"/>
    <property type="match status" value="1"/>
</dbReference>
<sequence length="243" mass="27954">MNSPTELIIDQRNVFAKMDPRIKIALTITVSTILISSGSSQNILRVCLTLFSLFLLLSINKIILFIKFTIAFLVIMGLQIWVIPYSEGMIKFSLLAFIGIFMNMLPGFIVGYYTLFSTKVSEFIAAMEKVNLPRSFIIPITVIFRFFPTIAEEYKNINYAMKMRGITFSNHFLKSIEYRMIPLIISVVQIGNDLSYTAMTRGIDSPCKRTNICELKLKLLDKLILIVILILWIIYIKEKFFND</sequence>
<evidence type="ECO:0000256" key="1">
    <source>
        <dbReference type="ARBA" id="ARBA00004141"/>
    </source>
</evidence>
<reference evidence="7 8" key="1">
    <citation type="submission" date="2018-06" db="EMBL/GenBank/DDBJ databases">
        <authorList>
            <consortium name="Pathogen Informatics"/>
            <person name="Doyle S."/>
        </authorList>
    </citation>
    <scope>NUCLEOTIDE SEQUENCE [LARGE SCALE GENOMIC DNA]</scope>
    <source>
        <strain evidence="7 8">NCTC5664</strain>
    </source>
</reference>
<dbReference type="AlphaFoldDB" id="A0A380DPW0"/>
<dbReference type="EMBL" id="UHAQ01000002">
    <property type="protein sequence ID" value="SUK38502.1"/>
    <property type="molecule type" value="Genomic_DNA"/>
</dbReference>
<dbReference type="InterPro" id="IPR003339">
    <property type="entry name" value="ABC/ECF_trnsptr_transmembrane"/>
</dbReference>
<feature type="transmembrane region" description="Helical" evidence="6">
    <location>
        <begin position="62"/>
        <end position="82"/>
    </location>
</feature>
<keyword evidence="5 6" id="KW-0472">Membrane</keyword>
<accession>A0A380DPW0</accession>
<evidence type="ECO:0000256" key="6">
    <source>
        <dbReference type="SAM" id="Phobius"/>
    </source>
</evidence>
<dbReference type="RefSeq" id="WP_231924756.1">
    <property type="nucleotide sequence ID" value="NZ_CP176566.1"/>
</dbReference>
<dbReference type="PANTHER" id="PTHR34857:SF2">
    <property type="entry name" value="SLL0384 PROTEIN"/>
    <property type="match status" value="1"/>
</dbReference>